<dbReference type="OrthoDB" id="781226at2"/>
<dbReference type="Proteomes" id="UP000298285">
    <property type="component" value="Unassembled WGS sequence"/>
</dbReference>
<evidence type="ECO:0000313" key="2">
    <source>
        <dbReference type="EMBL" id="TFU91264.1"/>
    </source>
</evidence>
<dbReference type="EMBL" id="SPPK01000001">
    <property type="protein sequence ID" value="TFU91264.1"/>
    <property type="molecule type" value="Genomic_DNA"/>
</dbReference>
<dbReference type="PROSITE" id="PS51257">
    <property type="entry name" value="PROKAR_LIPOPROTEIN"/>
    <property type="match status" value="1"/>
</dbReference>
<keyword evidence="1" id="KW-0732">Signal</keyword>
<organism evidence="2 3">
    <name type="scientific">Dysgonomonas mossii</name>
    <dbReference type="NCBI Taxonomy" id="163665"/>
    <lineage>
        <taxon>Bacteria</taxon>
        <taxon>Pseudomonadati</taxon>
        <taxon>Bacteroidota</taxon>
        <taxon>Bacteroidia</taxon>
        <taxon>Bacteroidales</taxon>
        <taxon>Dysgonomonadaceae</taxon>
        <taxon>Dysgonomonas</taxon>
    </lineage>
</organism>
<dbReference type="GO" id="GO:0004553">
    <property type="term" value="F:hydrolase activity, hydrolyzing O-glycosyl compounds"/>
    <property type="evidence" value="ECO:0007669"/>
    <property type="project" value="InterPro"/>
</dbReference>
<reference evidence="2 3" key="1">
    <citation type="submission" date="2019-03" db="EMBL/GenBank/DDBJ databases">
        <title>Diversity of the mouse oral microbiome.</title>
        <authorList>
            <person name="Joseph S."/>
            <person name="Aduse-Opoku J."/>
            <person name="Curtis M."/>
            <person name="Wade W."/>
            <person name="Hashim A."/>
        </authorList>
    </citation>
    <scope>NUCLEOTIDE SEQUENCE [LARGE SCALE GENOMIC DNA]</scope>
    <source>
        <strain evidence="2 3">P11</strain>
    </source>
</reference>
<name>A0A4Y9IU56_9BACT</name>
<dbReference type="PANTHER" id="PTHR42767:SF1">
    <property type="entry name" value="ENDO-BETA-1,6-GALACTANASE-LIKE DOMAIN-CONTAINING PROTEIN"/>
    <property type="match status" value="1"/>
</dbReference>
<sequence>MKTLKYFKQTFVIVLLFSMMTISSACSNIDEGYNRIPSNFYPTQVKESTGVKLVGIGVELDPHFFSQNLTRPEDGSKAEDWNIVKERVKKMGVQNFRVMVQPHWWEPLNDNDDPNVADMSKFTFDSQEMQSLYKVLELIQENNGEVTLVLWGCPVNMDLIAGTPTGKHFLCDSRPNAPWVCGTDKYEEFAENFSVLVKYLIETKGFTCVKAVTPFNEPDSHTPNYGRTMWQGEPDSHPDQYAPMVKALDAKFKAMGLRDKVEFNLSDNTDGSPNYLKSCAEALQAETNLLNTHTYKFGYTTSNADIVNWEKNNVTLSSGKKHFVGEFGSNQTSGSSRQLDIDKYERGVLLTRIAINLLNGGAAGVSYWSLIDQYYSRNGSYSEMQQLGLWKYVKKAYEPDPEIYNAIKEDYEVRPHYYAYSLLTRFIKKNAEVFPLDLNENLVAGTAILNENNKWVYIFANGSEHNKPVEIINDKSQANGEYEVYKYVEGSLPTGDNLIQSTETINIKDKTSLSIARSSVLILVQK</sequence>
<accession>A0A4Y9IU56</accession>
<dbReference type="InterPro" id="IPR039743">
    <property type="entry name" value="6GAL/EXGAL"/>
</dbReference>
<evidence type="ECO:0000313" key="3">
    <source>
        <dbReference type="Proteomes" id="UP000298285"/>
    </source>
</evidence>
<dbReference type="Gene3D" id="3.20.20.80">
    <property type="entry name" value="Glycosidases"/>
    <property type="match status" value="1"/>
</dbReference>
<evidence type="ECO:0008006" key="4">
    <source>
        <dbReference type="Google" id="ProtNLM"/>
    </source>
</evidence>
<protein>
    <recommendedName>
        <fullName evidence="4">Glycoside hydrolase family 5 domain-containing protein</fullName>
    </recommendedName>
</protein>
<proteinExistence type="predicted"/>
<gene>
    <name evidence="2" type="ORF">E4T88_04575</name>
</gene>
<comment type="caution">
    <text evidence="2">The sequence shown here is derived from an EMBL/GenBank/DDBJ whole genome shotgun (WGS) entry which is preliminary data.</text>
</comment>
<dbReference type="PANTHER" id="PTHR42767">
    <property type="entry name" value="ENDO-BETA-1,6-GALACTANASE"/>
    <property type="match status" value="1"/>
</dbReference>
<feature type="signal peptide" evidence="1">
    <location>
        <begin position="1"/>
        <end position="27"/>
    </location>
</feature>
<dbReference type="SUPFAM" id="SSF51445">
    <property type="entry name" value="(Trans)glycosidases"/>
    <property type="match status" value="1"/>
</dbReference>
<dbReference type="InterPro" id="IPR017853">
    <property type="entry name" value="GH"/>
</dbReference>
<dbReference type="AlphaFoldDB" id="A0A4Y9IU56"/>
<evidence type="ECO:0000256" key="1">
    <source>
        <dbReference type="SAM" id="SignalP"/>
    </source>
</evidence>
<dbReference type="RefSeq" id="WP_135104279.1">
    <property type="nucleotide sequence ID" value="NZ_JADGKW010000001.1"/>
</dbReference>
<feature type="chain" id="PRO_5021422046" description="Glycoside hydrolase family 5 domain-containing protein" evidence="1">
    <location>
        <begin position="28"/>
        <end position="526"/>
    </location>
</feature>